<name>J0LII7_AURST</name>
<dbReference type="GO" id="GO:0050031">
    <property type="term" value="F:L-pipecolate oxidase activity"/>
    <property type="evidence" value="ECO:0007669"/>
    <property type="project" value="TreeGrafter"/>
</dbReference>
<dbReference type="FunCoup" id="J0LII7">
    <property type="interactions" value="27"/>
</dbReference>
<dbReference type="InParanoid" id="J0LII7"/>
<dbReference type="eggNOG" id="KOG2820">
    <property type="taxonomic scope" value="Eukaryota"/>
</dbReference>
<dbReference type="InterPro" id="IPR006076">
    <property type="entry name" value="FAD-dep_OxRdtase"/>
</dbReference>
<evidence type="ECO:0000256" key="6">
    <source>
        <dbReference type="SAM" id="MobiDB-lite"/>
    </source>
</evidence>
<evidence type="ECO:0000259" key="7">
    <source>
        <dbReference type="Pfam" id="PF01266"/>
    </source>
</evidence>
<sequence>MIAKDAHVCIVGAGCFGLSTAHHLQARGYTNITLLERAATHPAPDAASTDINKIVRSAYSDHVYVSLAREAIELWKDESVFGDSYRESGVLVLAADVSFLGNSNAPLENERAAGAPIRELRSGAEVADALPASVRPNPPPEGRAGYLNPQGGWANAEGAIKKLADLVTSRGAKLLTGQEVIGLSHDAFGGVSGVRVKGKSEPVEADYVIIASGSWTVSSFPDPELGLNSRMVATGNSVATIQLSPEEVQRYQDIPVILDFDTGFYCFPPNDQGIMKFARHYAGVINPDVIPEHDLDETPQPVSSVPDHRRPDTSKAPNATSHSAIPRDVANLCRAVIREIFPELGNRQFDSGRMCWYTDTADENWIIDFHPKYQNVLLVTGGSGHGFKFLPNIGRLAVDRLEGKLDKRLQDKFALGLDNPAKQVTAPMLSRLKTLDDAGLVFAEELDPTVPVPSLKEDLSWRETLRSH</sequence>
<dbReference type="InterPro" id="IPR045170">
    <property type="entry name" value="MTOX"/>
</dbReference>
<evidence type="ECO:0000256" key="5">
    <source>
        <dbReference type="ARBA" id="ARBA00023002"/>
    </source>
</evidence>
<dbReference type="KEGG" id="adl:AURDEDRAFT_116268"/>
<comment type="similarity">
    <text evidence="2">Belongs to the MSOX/MTOX family.</text>
</comment>
<dbReference type="SUPFAM" id="SSF51905">
    <property type="entry name" value="FAD/NAD(P)-binding domain"/>
    <property type="match status" value="1"/>
</dbReference>
<dbReference type="AlphaFoldDB" id="J0LII7"/>
<keyword evidence="4" id="KW-0274">FAD</keyword>
<reference evidence="9" key="1">
    <citation type="journal article" date="2012" name="Science">
        <title>The Paleozoic origin of enzymatic lignin decomposition reconstructed from 31 fungal genomes.</title>
        <authorList>
            <person name="Floudas D."/>
            <person name="Binder M."/>
            <person name="Riley R."/>
            <person name="Barry K."/>
            <person name="Blanchette R.A."/>
            <person name="Henrissat B."/>
            <person name="Martinez A.T."/>
            <person name="Otillar R."/>
            <person name="Spatafora J.W."/>
            <person name="Yadav J.S."/>
            <person name="Aerts A."/>
            <person name="Benoit I."/>
            <person name="Boyd A."/>
            <person name="Carlson A."/>
            <person name="Copeland A."/>
            <person name="Coutinho P.M."/>
            <person name="de Vries R.P."/>
            <person name="Ferreira P."/>
            <person name="Findley K."/>
            <person name="Foster B."/>
            <person name="Gaskell J."/>
            <person name="Glotzer D."/>
            <person name="Gorecki P."/>
            <person name="Heitman J."/>
            <person name="Hesse C."/>
            <person name="Hori C."/>
            <person name="Igarashi K."/>
            <person name="Jurgens J.A."/>
            <person name="Kallen N."/>
            <person name="Kersten P."/>
            <person name="Kohler A."/>
            <person name="Kuees U."/>
            <person name="Kumar T.K.A."/>
            <person name="Kuo A."/>
            <person name="LaButti K."/>
            <person name="Larrondo L.F."/>
            <person name="Lindquist E."/>
            <person name="Ling A."/>
            <person name="Lombard V."/>
            <person name="Lucas S."/>
            <person name="Lundell T."/>
            <person name="Martin R."/>
            <person name="McLaughlin D.J."/>
            <person name="Morgenstern I."/>
            <person name="Morin E."/>
            <person name="Murat C."/>
            <person name="Nagy L.G."/>
            <person name="Nolan M."/>
            <person name="Ohm R.A."/>
            <person name="Patyshakuliyeva A."/>
            <person name="Rokas A."/>
            <person name="Ruiz-Duenas F.J."/>
            <person name="Sabat G."/>
            <person name="Salamov A."/>
            <person name="Samejima M."/>
            <person name="Schmutz J."/>
            <person name="Slot J.C."/>
            <person name="St John F."/>
            <person name="Stenlid J."/>
            <person name="Sun H."/>
            <person name="Sun S."/>
            <person name="Syed K."/>
            <person name="Tsang A."/>
            <person name="Wiebenga A."/>
            <person name="Young D."/>
            <person name="Pisabarro A."/>
            <person name="Eastwood D.C."/>
            <person name="Martin F."/>
            <person name="Cullen D."/>
            <person name="Grigoriev I.V."/>
            <person name="Hibbett D.S."/>
        </authorList>
    </citation>
    <scope>NUCLEOTIDE SEQUENCE [LARGE SCALE GENOMIC DNA]</scope>
    <source>
        <strain evidence="9">TFB10046</strain>
    </source>
</reference>
<keyword evidence="3" id="KW-0285">Flavoprotein</keyword>
<dbReference type="PANTHER" id="PTHR10961">
    <property type="entry name" value="PEROXISOMAL SARCOSINE OXIDASE"/>
    <property type="match status" value="1"/>
</dbReference>
<feature type="domain" description="FAD dependent oxidoreductase" evidence="7">
    <location>
        <begin position="7"/>
        <end position="400"/>
    </location>
</feature>
<evidence type="ECO:0000256" key="3">
    <source>
        <dbReference type="ARBA" id="ARBA00022630"/>
    </source>
</evidence>
<protein>
    <submittedName>
        <fullName evidence="8">FAD dependent oxidoreductase</fullName>
    </submittedName>
</protein>
<evidence type="ECO:0000256" key="2">
    <source>
        <dbReference type="ARBA" id="ARBA00010989"/>
    </source>
</evidence>
<comment type="cofactor">
    <cofactor evidence="1">
        <name>FAD</name>
        <dbReference type="ChEBI" id="CHEBI:57692"/>
    </cofactor>
</comment>
<dbReference type="InterPro" id="IPR036188">
    <property type="entry name" value="FAD/NAD-bd_sf"/>
</dbReference>
<dbReference type="Proteomes" id="UP000006514">
    <property type="component" value="Unassembled WGS sequence"/>
</dbReference>
<proteinExistence type="inferred from homology"/>
<dbReference type="Pfam" id="PF01266">
    <property type="entry name" value="DAO"/>
    <property type="match status" value="1"/>
</dbReference>
<dbReference type="EMBL" id="JH687817">
    <property type="protein sequence ID" value="EJD39037.1"/>
    <property type="molecule type" value="Genomic_DNA"/>
</dbReference>
<feature type="region of interest" description="Disordered" evidence="6">
    <location>
        <begin position="290"/>
        <end position="322"/>
    </location>
</feature>
<dbReference type="OrthoDB" id="2219495at2759"/>
<gene>
    <name evidence="8" type="ORF">AURDEDRAFT_116268</name>
</gene>
<evidence type="ECO:0000313" key="8">
    <source>
        <dbReference type="EMBL" id="EJD39037.1"/>
    </source>
</evidence>
<dbReference type="Gene3D" id="3.30.9.10">
    <property type="entry name" value="D-Amino Acid Oxidase, subunit A, domain 2"/>
    <property type="match status" value="1"/>
</dbReference>
<accession>J0LII7</accession>
<dbReference type="PANTHER" id="PTHR10961:SF46">
    <property type="entry name" value="PEROXISOMAL SARCOSINE OXIDASE"/>
    <property type="match status" value="1"/>
</dbReference>
<dbReference type="GO" id="GO:0050660">
    <property type="term" value="F:flavin adenine dinucleotide binding"/>
    <property type="evidence" value="ECO:0007669"/>
    <property type="project" value="InterPro"/>
</dbReference>
<dbReference type="GO" id="GO:0008115">
    <property type="term" value="F:sarcosine oxidase activity"/>
    <property type="evidence" value="ECO:0007669"/>
    <property type="project" value="TreeGrafter"/>
</dbReference>
<keyword evidence="9" id="KW-1185">Reference proteome</keyword>
<evidence type="ECO:0000256" key="4">
    <source>
        <dbReference type="ARBA" id="ARBA00022827"/>
    </source>
</evidence>
<dbReference type="OMA" id="RTQSTHE"/>
<dbReference type="GO" id="GO:0004657">
    <property type="term" value="F:proline dehydrogenase activity"/>
    <property type="evidence" value="ECO:0007669"/>
    <property type="project" value="TreeGrafter"/>
</dbReference>
<evidence type="ECO:0000256" key="1">
    <source>
        <dbReference type="ARBA" id="ARBA00001974"/>
    </source>
</evidence>
<keyword evidence="5" id="KW-0560">Oxidoreductase</keyword>
<evidence type="ECO:0000313" key="9">
    <source>
        <dbReference type="Proteomes" id="UP000006514"/>
    </source>
</evidence>
<dbReference type="Gene3D" id="3.50.50.60">
    <property type="entry name" value="FAD/NAD(P)-binding domain"/>
    <property type="match status" value="1"/>
</dbReference>
<organism evidence="8 9">
    <name type="scientific">Auricularia subglabra (strain TFB-10046 / SS5)</name>
    <name type="common">White-rot fungus</name>
    <name type="synonym">Auricularia delicata (strain TFB10046)</name>
    <dbReference type="NCBI Taxonomy" id="717982"/>
    <lineage>
        <taxon>Eukaryota</taxon>
        <taxon>Fungi</taxon>
        <taxon>Dikarya</taxon>
        <taxon>Basidiomycota</taxon>
        <taxon>Agaricomycotina</taxon>
        <taxon>Agaricomycetes</taxon>
        <taxon>Auriculariales</taxon>
        <taxon>Auriculariaceae</taxon>
        <taxon>Auricularia</taxon>
    </lineage>
</organism>